<reference evidence="1 2" key="1">
    <citation type="submission" date="2018-01" db="EMBL/GenBank/DDBJ databases">
        <title>Whole genome analyses suggest that Burkholderia sensu lato contains two further novel genera in the rhizoxinica-symbiotica group Mycetohabitans gen. nov., and Trinickia gen. nov.: implications for the evolution of diazotrophy and nodulation in the Burkholderiaceae.</title>
        <authorList>
            <person name="Estrada-de los Santos P."/>
            <person name="Palmer M."/>
            <person name="Chavez-Ramirez B."/>
            <person name="Beukes C."/>
            <person name="Steenkamp E.T."/>
            <person name="Hirsch A.M."/>
            <person name="Manyaka P."/>
            <person name="Maluk M."/>
            <person name="Lafos M."/>
            <person name="Crook M."/>
            <person name="Gross E."/>
            <person name="Simon M.F."/>
            <person name="Bueno dos Reis Junior F."/>
            <person name="Poole P.S."/>
            <person name="Venter S.N."/>
            <person name="James E.K."/>
        </authorList>
    </citation>
    <scope>NUCLEOTIDE SEQUENCE [LARGE SCALE GENOMIC DNA]</scope>
    <source>
        <strain evidence="1 2">JPY 581</strain>
    </source>
</reference>
<gene>
    <name evidence="1" type="ORF">C0Z20_30685</name>
</gene>
<evidence type="ECO:0000313" key="2">
    <source>
        <dbReference type="Proteomes" id="UP000235777"/>
    </source>
</evidence>
<name>A0A2N7WJX2_9BURK</name>
<sequence length="121" mass="13682">MSTLPIFISGNDELTLEPIDFLNAAVLHHFTSAQDRRLYALLRAFGHPALESFIRAFGKTFIGRPDELARAAEHFENTQSFKREFSHAAEDAGEERVKRELKRRCEEVIGSTVSAKSAPHR</sequence>
<protein>
    <submittedName>
        <fullName evidence="1">Uncharacterized protein</fullName>
    </submittedName>
</protein>
<evidence type="ECO:0000313" key="1">
    <source>
        <dbReference type="EMBL" id="PMS29641.1"/>
    </source>
</evidence>
<accession>A0A2N7WJX2</accession>
<dbReference type="OrthoDB" id="9132722at2"/>
<dbReference type="AlphaFoldDB" id="A0A2N7WJX2"/>
<dbReference type="EMBL" id="PNYC01000040">
    <property type="protein sequence ID" value="PMS29641.1"/>
    <property type="molecule type" value="Genomic_DNA"/>
</dbReference>
<organism evidence="1 2">
    <name type="scientific">Trinickia symbiotica</name>
    <dbReference type="NCBI Taxonomy" id="863227"/>
    <lineage>
        <taxon>Bacteria</taxon>
        <taxon>Pseudomonadati</taxon>
        <taxon>Pseudomonadota</taxon>
        <taxon>Betaproteobacteria</taxon>
        <taxon>Burkholderiales</taxon>
        <taxon>Burkholderiaceae</taxon>
        <taxon>Trinickia</taxon>
    </lineage>
</organism>
<proteinExistence type="predicted"/>
<dbReference type="RefSeq" id="WP_018443305.1">
    <property type="nucleotide sequence ID" value="NZ_KB890204.1"/>
</dbReference>
<comment type="caution">
    <text evidence="1">The sequence shown here is derived from an EMBL/GenBank/DDBJ whole genome shotgun (WGS) entry which is preliminary data.</text>
</comment>
<dbReference type="Proteomes" id="UP000235777">
    <property type="component" value="Unassembled WGS sequence"/>
</dbReference>
<keyword evidence="2" id="KW-1185">Reference proteome</keyword>